<feature type="region of interest" description="Disordered" evidence="1">
    <location>
        <begin position="25"/>
        <end position="106"/>
    </location>
</feature>
<accession>A0A0A9GU85</accession>
<sequence>MHQNQEQNDSRIFQTKGALRWAMQALVAQAHQNPQQKGSETPAGYWRRRRGPRRRWAGLRTPLCTRPSPPRGSRARQPLSPRRRPLPSPPRPRGAQSGPPSTRRRRWKMEVAARWHGGGGLRCARRSGPRRRLWRSRCARRGCWRGGLGSCLSRRDPSSCR</sequence>
<feature type="compositionally biased region" description="Basic residues" evidence="1">
    <location>
        <begin position="46"/>
        <end position="57"/>
    </location>
</feature>
<dbReference type="EMBL" id="GBRH01171780">
    <property type="protein sequence ID" value="JAE26116.1"/>
    <property type="molecule type" value="Transcribed_RNA"/>
</dbReference>
<reference evidence="2" key="2">
    <citation type="journal article" date="2015" name="Data Brief">
        <title>Shoot transcriptome of the giant reed, Arundo donax.</title>
        <authorList>
            <person name="Barrero R.A."/>
            <person name="Guerrero F.D."/>
            <person name="Moolhuijzen P."/>
            <person name="Goolsby J.A."/>
            <person name="Tidwell J."/>
            <person name="Bellgard S.E."/>
            <person name="Bellgard M.I."/>
        </authorList>
    </citation>
    <scope>NUCLEOTIDE SEQUENCE</scope>
    <source>
        <tissue evidence="2">Shoot tissue taken approximately 20 cm above the soil surface</tissue>
    </source>
</reference>
<evidence type="ECO:0000256" key="1">
    <source>
        <dbReference type="SAM" id="MobiDB-lite"/>
    </source>
</evidence>
<reference evidence="2" key="1">
    <citation type="submission" date="2014-09" db="EMBL/GenBank/DDBJ databases">
        <authorList>
            <person name="Magalhaes I.L.F."/>
            <person name="Oliveira U."/>
            <person name="Santos F.R."/>
            <person name="Vidigal T.H.D.A."/>
            <person name="Brescovit A.D."/>
            <person name="Santos A.J."/>
        </authorList>
    </citation>
    <scope>NUCLEOTIDE SEQUENCE</scope>
    <source>
        <tissue evidence="2">Shoot tissue taken approximately 20 cm above the soil surface</tissue>
    </source>
</reference>
<feature type="compositionally biased region" description="Polar residues" evidence="1">
    <location>
        <begin position="30"/>
        <end position="39"/>
    </location>
</feature>
<protein>
    <submittedName>
        <fullName evidence="2">Uncharacterized protein</fullName>
    </submittedName>
</protein>
<dbReference type="AlphaFoldDB" id="A0A0A9GU85"/>
<proteinExistence type="predicted"/>
<name>A0A0A9GU85_ARUDO</name>
<organism evidence="2">
    <name type="scientific">Arundo donax</name>
    <name type="common">Giant reed</name>
    <name type="synonym">Donax arundinaceus</name>
    <dbReference type="NCBI Taxonomy" id="35708"/>
    <lineage>
        <taxon>Eukaryota</taxon>
        <taxon>Viridiplantae</taxon>
        <taxon>Streptophyta</taxon>
        <taxon>Embryophyta</taxon>
        <taxon>Tracheophyta</taxon>
        <taxon>Spermatophyta</taxon>
        <taxon>Magnoliopsida</taxon>
        <taxon>Liliopsida</taxon>
        <taxon>Poales</taxon>
        <taxon>Poaceae</taxon>
        <taxon>PACMAD clade</taxon>
        <taxon>Arundinoideae</taxon>
        <taxon>Arundineae</taxon>
        <taxon>Arundo</taxon>
    </lineage>
</organism>
<evidence type="ECO:0000313" key="2">
    <source>
        <dbReference type="EMBL" id="JAE26116.1"/>
    </source>
</evidence>